<dbReference type="eggNOG" id="COG4695">
    <property type="taxonomic scope" value="Bacteria"/>
</dbReference>
<protein>
    <submittedName>
        <fullName evidence="1">Phage portal protein, HK97 family</fullName>
    </submittedName>
</protein>
<dbReference type="HOGENOM" id="CLU_558643_0_0_7"/>
<sequence>MKRLLAKLRPTKRRALDLPARPVGPPPFLGGRGLGGRARQLAAYQGWVYAAVSLIAGRVSGVRLRLYASAAGGRIELEEHPLLELLARPNPIMTGRQFRFTVMSHLDLTGMAFVLIARDRLGRPGQLWPLCPADLLEITTGGDTSQAIAGFVFSGPGGKRQTHRPEDILYFRHPSPTSLIYGASPIEAMAHAYDIDTAVRIYQRNFFHNSARPEVVLQTDQRLTEDEARRILTRWNQKHQGLEHAFEPAILDAGLSARPLTYSAKDMDFVALAGWTQDNILAAYGVPAGKLGLVKDVNRANAQGIDITFNSECIQPRLAQVEDVLNAFLCPQFGPGLTLAHDNPVPSDRAQNHLEAMQMLDRGALTINEFRASLGRPAVAWGDQPGGAAQGQSAEALKKAAARAWLGWAGQRLRAAWPGLESRFHGWSAGRVAEELQRRPQLLEAAVPPGDDAAGARLKAVLAGCLAEGKTLEQTLELIAIVTEGTSK</sequence>
<evidence type="ECO:0000313" key="2">
    <source>
        <dbReference type="Proteomes" id="UP000009047"/>
    </source>
</evidence>
<dbReference type="NCBIfam" id="TIGR01537">
    <property type="entry name" value="portal_HK97"/>
    <property type="match status" value="1"/>
</dbReference>
<dbReference type="AlphaFoldDB" id="E1QM49"/>
<reference evidence="1 2" key="1">
    <citation type="journal article" date="2010" name="Stand. Genomic Sci.">
        <title>Complete genome sequence of Desulfarculus baarsii type strain (2st14).</title>
        <authorList>
            <person name="Sun H."/>
            <person name="Spring S."/>
            <person name="Lapidus A."/>
            <person name="Davenport K."/>
            <person name="Del Rio T.G."/>
            <person name="Tice H."/>
            <person name="Nolan M."/>
            <person name="Copeland A."/>
            <person name="Cheng J.F."/>
            <person name="Lucas S."/>
            <person name="Tapia R."/>
            <person name="Goodwin L."/>
            <person name="Pitluck S."/>
            <person name="Ivanova N."/>
            <person name="Pagani I."/>
            <person name="Mavromatis K."/>
            <person name="Ovchinnikova G."/>
            <person name="Pati A."/>
            <person name="Chen A."/>
            <person name="Palaniappan K."/>
            <person name="Hauser L."/>
            <person name="Chang Y.J."/>
            <person name="Jeffries C.D."/>
            <person name="Detter J.C."/>
            <person name="Han C."/>
            <person name="Rohde M."/>
            <person name="Brambilla E."/>
            <person name="Goker M."/>
            <person name="Woyke T."/>
            <person name="Bristow J."/>
            <person name="Eisen J.A."/>
            <person name="Markowitz V."/>
            <person name="Hugenholtz P."/>
            <person name="Kyrpides N.C."/>
            <person name="Klenk H.P."/>
            <person name="Land M."/>
        </authorList>
    </citation>
    <scope>NUCLEOTIDE SEQUENCE [LARGE SCALE GENOMIC DNA]</scope>
    <source>
        <strain evidence="2">ATCC 33931 / DSM 2075 / LMG 7858 / VKM B-1802 / 2st14</strain>
    </source>
</reference>
<gene>
    <name evidence="1" type="ordered locus">Deba_3281</name>
</gene>
<organism evidence="1 2">
    <name type="scientific">Desulfarculus baarsii (strain ATCC 33931 / DSM 2075 / LMG 7858 / VKM B-1802 / 2st14)</name>
    <dbReference type="NCBI Taxonomy" id="644282"/>
    <lineage>
        <taxon>Bacteria</taxon>
        <taxon>Pseudomonadati</taxon>
        <taxon>Thermodesulfobacteriota</taxon>
        <taxon>Desulfarculia</taxon>
        <taxon>Desulfarculales</taxon>
        <taxon>Desulfarculaceae</taxon>
        <taxon>Desulfarculus</taxon>
    </lineage>
</organism>
<name>E1QM49_DESB2</name>
<dbReference type="STRING" id="644282.Deba_3281"/>
<proteinExistence type="predicted"/>
<dbReference type="Proteomes" id="UP000009047">
    <property type="component" value="Chromosome"/>
</dbReference>
<accession>E1QM49</accession>
<dbReference type="InterPro" id="IPR006944">
    <property type="entry name" value="Phage/GTA_portal"/>
</dbReference>
<dbReference type="KEGG" id="dbr:Deba_3281"/>
<keyword evidence="2" id="KW-1185">Reference proteome</keyword>
<dbReference type="EMBL" id="CP002085">
    <property type="protein sequence ID" value="ADK86634.1"/>
    <property type="molecule type" value="Genomic_DNA"/>
</dbReference>
<dbReference type="RefSeq" id="WP_013260070.1">
    <property type="nucleotide sequence ID" value="NC_014365.1"/>
</dbReference>
<dbReference type="InterPro" id="IPR006427">
    <property type="entry name" value="Portal_HK97"/>
</dbReference>
<evidence type="ECO:0000313" key="1">
    <source>
        <dbReference type="EMBL" id="ADK86634.1"/>
    </source>
</evidence>
<dbReference type="Pfam" id="PF04860">
    <property type="entry name" value="Phage_portal"/>
    <property type="match status" value="1"/>
</dbReference>